<evidence type="ECO:0000259" key="2">
    <source>
        <dbReference type="Pfam" id="PF13843"/>
    </source>
</evidence>
<dbReference type="OrthoDB" id="2278578at2759"/>
<feature type="non-terminal residue" evidence="3">
    <location>
        <position position="189"/>
    </location>
</feature>
<proteinExistence type="predicted"/>
<dbReference type="STRING" id="4829.A0A168LAG8"/>
<dbReference type="EMBL" id="LT551007">
    <property type="protein sequence ID" value="SAL96397.1"/>
    <property type="molecule type" value="Genomic_DNA"/>
</dbReference>
<accession>A0A168LAG8</accession>
<dbReference type="InParanoid" id="A0A168LAG8"/>
<feature type="non-terminal residue" evidence="3">
    <location>
        <position position="1"/>
    </location>
</feature>
<dbReference type="OMA" id="EYITWIR"/>
<dbReference type="AlphaFoldDB" id="A0A168LAG8"/>
<dbReference type="Pfam" id="PF13843">
    <property type="entry name" value="DDE_Tnp_1_7"/>
    <property type="match status" value="1"/>
</dbReference>
<feature type="transmembrane region" description="Helical" evidence="1">
    <location>
        <begin position="59"/>
        <end position="77"/>
    </location>
</feature>
<dbReference type="Proteomes" id="UP000078561">
    <property type="component" value="Unassembled WGS sequence"/>
</dbReference>
<name>A0A168LAG8_ABSGL</name>
<feature type="domain" description="PiggyBac transposable element-derived protein" evidence="2">
    <location>
        <begin position="24"/>
        <end position="188"/>
    </location>
</feature>
<dbReference type="PANTHER" id="PTHR46599">
    <property type="entry name" value="PIGGYBAC TRANSPOSABLE ELEMENT-DERIVED PROTEIN 4"/>
    <property type="match status" value="1"/>
</dbReference>
<dbReference type="PANTHER" id="PTHR46599:SF3">
    <property type="entry name" value="PIGGYBAC TRANSPOSABLE ELEMENT-DERIVED PROTEIN 4"/>
    <property type="match status" value="1"/>
</dbReference>
<keyword evidence="1" id="KW-1133">Transmembrane helix</keyword>
<keyword evidence="4" id="KW-1185">Reference proteome</keyword>
<keyword evidence="1" id="KW-0472">Membrane</keyword>
<dbReference type="InterPro" id="IPR029526">
    <property type="entry name" value="PGBD"/>
</dbReference>
<gene>
    <name evidence="3" type="primary">ABSGL_01799.1 scaffold 2300</name>
</gene>
<reference evidence="3" key="1">
    <citation type="submission" date="2016-04" db="EMBL/GenBank/DDBJ databases">
        <authorList>
            <person name="Evans L.H."/>
            <person name="Alamgir A."/>
            <person name="Owens N."/>
            <person name="Weber N.D."/>
            <person name="Virtaneva K."/>
            <person name="Barbian K."/>
            <person name="Babar A."/>
            <person name="Rosenke K."/>
        </authorList>
    </citation>
    <scope>NUCLEOTIDE SEQUENCE [LARGE SCALE GENOMIC DNA]</scope>
    <source>
        <strain evidence="3">CBS 101.48</strain>
    </source>
</reference>
<sequence>PDTNYQYVNPSLIGLSGGTATIAQFFLHFLPCAHIQAVVIPAINLYAQKLDSNWIDLDWIEYITWIRLLIIMTIVNCQDRKMYWRKSDNPYHINVDFSEFMAMDRFNDITQMHVFVVPNGEQAHTDPLYQPRSFLKAFNDHMATTMRPGRYMCVDESMNQWLGEGMPNLKKVPRKPHSIGQEYKTIADN</sequence>
<evidence type="ECO:0000256" key="1">
    <source>
        <dbReference type="SAM" id="Phobius"/>
    </source>
</evidence>
<keyword evidence="1" id="KW-0812">Transmembrane</keyword>
<organism evidence="3">
    <name type="scientific">Absidia glauca</name>
    <name type="common">Pin mould</name>
    <dbReference type="NCBI Taxonomy" id="4829"/>
    <lineage>
        <taxon>Eukaryota</taxon>
        <taxon>Fungi</taxon>
        <taxon>Fungi incertae sedis</taxon>
        <taxon>Mucoromycota</taxon>
        <taxon>Mucoromycotina</taxon>
        <taxon>Mucoromycetes</taxon>
        <taxon>Mucorales</taxon>
        <taxon>Cunninghamellaceae</taxon>
        <taxon>Absidia</taxon>
    </lineage>
</organism>
<evidence type="ECO:0000313" key="4">
    <source>
        <dbReference type="Proteomes" id="UP000078561"/>
    </source>
</evidence>
<evidence type="ECO:0000313" key="3">
    <source>
        <dbReference type="EMBL" id="SAL96397.1"/>
    </source>
</evidence>
<protein>
    <recommendedName>
        <fullName evidence="2">PiggyBac transposable element-derived protein domain-containing protein</fullName>
    </recommendedName>
</protein>